<evidence type="ECO:0000256" key="4">
    <source>
        <dbReference type="ARBA" id="ARBA00058938"/>
    </source>
</evidence>
<dbReference type="STRING" id="360807.ERS852392_03003"/>
<name>A0A0M6X0A1_9FIRM</name>
<evidence type="ECO:0000259" key="7">
    <source>
        <dbReference type="PROSITE" id="PS51078"/>
    </source>
</evidence>
<evidence type="ECO:0000313" key="10">
    <source>
        <dbReference type="Proteomes" id="UP000049828"/>
    </source>
</evidence>
<dbReference type="FunFam" id="1.10.10.10:FF:000056">
    <property type="entry name" value="IclR family transcriptional regulator"/>
    <property type="match status" value="1"/>
</dbReference>
<dbReference type="EMBL" id="CYXX01000008">
    <property type="protein sequence ID" value="CUM98977.1"/>
    <property type="molecule type" value="Genomic_DNA"/>
</dbReference>
<reference evidence="8" key="2">
    <citation type="submission" date="2015-05" db="EMBL/GenBank/DDBJ databases">
        <authorList>
            <person name="Wang D.B."/>
            <person name="Wang M."/>
        </authorList>
    </citation>
    <scope>NUCLEOTIDE SEQUENCE [LARGE SCALE GENOMIC DNA]</scope>
    <source>
        <strain evidence="8">L1-83</strain>
    </source>
</reference>
<dbReference type="InterPro" id="IPR014757">
    <property type="entry name" value="Tscrpt_reg_IclR_C"/>
</dbReference>
<dbReference type="PANTHER" id="PTHR30136">
    <property type="entry name" value="HELIX-TURN-HELIX TRANSCRIPTIONAL REGULATOR, ICLR FAMILY"/>
    <property type="match status" value="1"/>
</dbReference>
<dbReference type="InterPro" id="IPR029016">
    <property type="entry name" value="GAF-like_dom_sf"/>
</dbReference>
<evidence type="ECO:0000313" key="8">
    <source>
        <dbReference type="EMBL" id="CRL43256.1"/>
    </source>
</evidence>
<keyword evidence="1" id="KW-0805">Transcription regulation</keyword>
<dbReference type="GO" id="GO:0003677">
    <property type="term" value="F:DNA binding"/>
    <property type="evidence" value="ECO:0007669"/>
    <property type="project" value="UniProtKB-KW"/>
</dbReference>
<protein>
    <recommendedName>
        <fullName evidence="5">Glycerol operon regulatory protein</fullName>
    </recommendedName>
</protein>
<dbReference type="GO" id="GO:0045892">
    <property type="term" value="P:negative regulation of DNA-templated transcription"/>
    <property type="evidence" value="ECO:0007669"/>
    <property type="project" value="TreeGrafter"/>
</dbReference>
<evidence type="ECO:0000256" key="3">
    <source>
        <dbReference type="ARBA" id="ARBA00023163"/>
    </source>
</evidence>
<dbReference type="InterPro" id="IPR036390">
    <property type="entry name" value="WH_DNA-bd_sf"/>
</dbReference>
<keyword evidence="3" id="KW-0804">Transcription</keyword>
<dbReference type="EMBL" id="CVRS01000123">
    <property type="protein sequence ID" value="CRL43256.1"/>
    <property type="molecule type" value="Genomic_DNA"/>
</dbReference>
<dbReference type="SMART" id="SM00346">
    <property type="entry name" value="HTH_ICLR"/>
    <property type="match status" value="1"/>
</dbReference>
<evidence type="ECO:0000256" key="2">
    <source>
        <dbReference type="ARBA" id="ARBA00023125"/>
    </source>
</evidence>
<dbReference type="SUPFAM" id="SSF46785">
    <property type="entry name" value="Winged helix' DNA-binding domain"/>
    <property type="match status" value="1"/>
</dbReference>
<dbReference type="Proteomes" id="UP000095453">
    <property type="component" value="Unassembled WGS sequence"/>
</dbReference>
<dbReference type="Gene3D" id="1.10.10.10">
    <property type="entry name" value="Winged helix-like DNA-binding domain superfamily/Winged helix DNA-binding domain"/>
    <property type="match status" value="1"/>
</dbReference>
<dbReference type="PROSITE" id="PS51078">
    <property type="entry name" value="ICLR_ED"/>
    <property type="match status" value="1"/>
</dbReference>
<organism evidence="8 10">
    <name type="scientific">Roseburia inulinivorans</name>
    <dbReference type="NCBI Taxonomy" id="360807"/>
    <lineage>
        <taxon>Bacteria</taxon>
        <taxon>Bacillati</taxon>
        <taxon>Bacillota</taxon>
        <taxon>Clostridia</taxon>
        <taxon>Lachnospirales</taxon>
        <taxon>Lachnospiraceae</taxon>
        <taxon>Roseburia</taxon>
    </lineage>
</organism>
<evidence type="ECO:0000313" key="11">
    <source>
        <dbReference type="Proteomes" id="UP000095453"/>
    </source>
</evidence>
<dbReference type="Proteomes" id="UP000049828">
    <property type="component" value="Unassembled WGS sequence"/>
</dbReference>
<evidence type="ECO:0000259" key="6">
    <source>
        <dbReference type="PROSITE" id="PS51077"/>
    </source>
</evidence>
<reference evidence="10" key="1">
    <citation type="submission" date="2015-05" db="EMBL/GenBank/DDBJ databases">
        <authorList>
            <consortium name="Pathogen Informatics"/>
        </authorList>
    </citation>
    <scope>NUCLEOTIDE SEQUENCE [LARGE SCALE GENOMIC DNA]</scope>
    <source>
        <strain evidence="9 11">2789STDY5608887</strain>
        <strain evidence="10">L1-83</strain>
    </source>
</reference>
<dbReference type="Pfam" id="PF01614">
    <property type="entry name" value="IclR_C"/>
    <property type="match status" value="1"/>
</dbReference>
<evidence type="ECO:0000313" key="9">
    <source>
        <dbReference type="EMBL" id="CUM98977.1"/>
    </source>
</evidence>
<gene>
    <name evidence="9" type="primary">kdgR</name>
    <name evidence="9" type="ORF">ERS852444_01393</name>
    <name evidence="8" type="ORF">RIL183_34061</name>
</gene>
<dbReference type="AlphaFoldDB" id="A0A0M6X0A1"/>
<sequence>MKHIGKSRVFLILQNYIVNRKKGTPTMAEEKETKNPVQSAERIFQVLEMLAEHGEMGLMEISTELGLHKSTVHRLLMSLIYMGYAKQDETTQKYMLSYKIVSMAGKILERTDILQIAKPYMERLSDISGEAVHLVQREGNNILYIYKIEAKVGTIRMVSHVGMVHPMYCSGVGKAIMATLPEKEVKQIWNESIIEKKTDKTITDIDEMMQVLEEVRKNGYALDDEENEEGVRCIAACLHGYSKEVKYAFSISGPVSRMTRERVEELAVDVKKVQEELSRELGYYPQN</sequence>
<dbReference type="InterPro" id="IPR050707">
    <property type="entry name" value="HTH_MetabolicPath_Reg"/>
</dbReference>
<dbReference type="Pfam" id="PF09339">
    <property type="entry name" value="HTH_IclR"/>
    <property type="match status" value="1"/>
</dbReference>
<dbReference type="SUPFAM" id="SSF55781">
    <property type="entry name" value="GAF domain-like"/>
    <property type="match status" value="1"/>
</dbReference>
<dbReference type="InterPro" id="IPR005471">
    <property type="entry name" value="Tscrpt_reg_IclR_N"/>
</dbReference>
<dbReference type="InterPro" id="IPR036388">
    <property type="entry name" value="WH-like_DNA-bd_sf"/>
</dbReference>
<proteinExistence type="predicted"/>
<feature type="domain" description="IclR-ED" evidence="7">
    <location>
        <begin position="99"/>
        <end position="283"/>
    </location>
</feature>
<evidence type="ECO:0000256" key="1">
    <source>
        <dbReference type="ARBA" id="ARBA00023015"/>
    </source>
</evidence>
<keyword evidence="10" id="KW-1185">Reference proteome</keyword>
<evidence type="ECO:0000256" key="5">
    <source>
        <dbReference type="ARBA" id="ARBA00070406"/>
    </source>
</evidence>
<accession>A0A0M6X0A1</accession>
<dbReference type="PANTHER" id="PTHR30136:SF24">
    <property type="entry name" value="HTH-TYPE TRANSCRIPTIONAL REPRESSOR ALLR"/>
    <property type="match status" value="1"/>
</dbReference>
<dbReference type="GO" id="GO:0003700">
    <property type="term" value="F:DNA-binding transcription factor activity"/>
    <property type="evidence" value="ECO:0007669"/>
    <property type="project" value="TreeGrafter"/>
</dbReference>
<comment type="function">
    <text evidence="4">May be an activator protein for the gylABX operon.</text>
</comment>
<dbReference type="PROSITE" id="PS51077">
    <property type="entry name" value="HTH_ICLR"/>
    <property type="match status" value="1"/>
</dbReference>
<dbReference type="Gene3D" id="3.30.450.40">
    <property type="match status" value="1"/>
</dbReference>
<keyword evidence="2" id="KW-0238">DNA-binding</keyword>
<feature type="domain" description="HTH iclR-type" evidence="6">
    <location>
        <begin position="37"/>
        <end position="98"/>
    </location>
</feature>